<evidence type="ECO:0000313" key="2">
    <source>
        <dbReference type="Proteomes" id="UP001176940"/>
    </source>
</evidence>
<evidence type="ECO:0000313" key="1">
    <source>
        <dbReference type="EMBL" id="CAJ0940805.1"/>
    </source>
</evidence>
<protein>
    <submittedName>
        <fullName evidence="1">Uncharacterized protein</fullName>
    </submittedName>
</protein>
<dbReference type="Proteomes" id="UP001176940">
    <property type="component" value="Unassembled WGS sequence"/>
</dbReference>
<comment type="caution">
    <text evidence="1">The sequence shown here is derived from an EMBL/GenBank/DDBJ whole genome shotgun (WGS) entry which is preliminary data.</text>
</comment>
<name>A0ABN9LIZ9_9NEOB</name>
<keyword evidence="2" id="KW-1185">Reference proteome</keyword>
<accession>A0ABN9LIZ9</accession>
<reference evidence="1" key="1">
    <citation type="submission" date="2023-07" db="EMBL/GenBank/DDBJ databases">
        <authorList>
            <person name="Stuckert A."/>
        </authorList>
    </citation>
    <scope>NUCLEOTIDE SEQUENCE</scope>
</reference>
<proteinExistence type="predicted"/>
<sequence length="74" mass="8152">MAWSPEPDEQLAEEEVMAMMQGLKIRGSLVLREPACLHEAWSGPVLTGVQSQLPNKRPTSSVKCLSSLFLNLSK</sequence>
<organism evidence="1 2">
    <name type="scientific">Ranitomeya imitator</name>
    <name type="common">mimic poison frog</name>
    <dbReference type="NCBI Taxonomy" id="111125"/>
    <lineage>
        <taxon>Eukaryota</taxon>
        <taxon>Metazoa</taxon>
        <taxon>Chordata</taxon>
        <taxon>Craniata</taxon>
        <taxon>Vertebrata</taxon>
        <taxon>Euteleostomi</taxon>
        <taxon>Amphibia</taxon>
        <taxon>Batrachia</taxon>
        <taxon>Anura</taxon>
        <taxon>Neobatrachia</taxon>
        <taxon>Hyloidea</taxon>
        <taxon>Dendrobatidae</taxon>
        <taxon>Dendrobatinae</taxon>
        <taxon>Ranitomeya</taxon>
    </lineage>
</organism>
<dbReference type="EMBL" id="CAUEEQ010018161">
    <property type="protein sequence ID" value="CAJ0940805.1"/>
    <property type="molecule type" value="Genomic_DNA"/>
</dbReference>
<gene>
    <name evidence="1" type="ORF">RIMI_LOCUS8946684</name>
</gene>